<feature type="region of interest" description="Disordered" evidence="3">
    <location>
        <begin position="563"/>
        <end position="622"/>
    </location>
</feature>
<dbReference type="GeneID" id="42001992"/>
<feature type="transmembrane region" description="Helical" evidence="4">
    <location>
        <begin position="421"/>
        <end position="442"/>
    </location>
</feature>
<feature type="compositionally biased region" description="Polar residues" evidence="3">
    <location>
        <begin position="1469"/>
        <end position="1481"/>
    </location>
</feature>
<keyword evidence="4" id="KW-1133">Transmembrane helix</keyword>
<dbReference type="Gene3D" id="1.20.1250.20">
    <property type="entry name" value="MFS general substrate transporter like domains"/>
    <property type="match status" value="2"/>
</dbReference>
<dbReference type="InterPro" id="IPR036259">
    <property type="entry name" value="MFS_trans_sf"/>
</dbReference>
<dbReference type="PANTHER" id="PTHR11360:SF284">
    <property type="entry name" value="EG:103B4.3 PROTEIN-RELATED"/>
    <property type="match status" value="1"/>
</dbReference>
<feature type="compositionally biased region" description="Basic and acidic residues" evidence="3">
    <location>
        <begin position="979"/>
        <end position="989"/>
    </location>
</feature>
<comment type="caution">
    <text evidence="6">The sequence shown here is derived from an EMBL/GenBank/DDBJ whole genome shotgun (WGS) entry which is preliminary data.</text>
</comment>
<evidence type="ECO:0000259" key="5">
    <source>
        <dbReference type="PROSITE" id="PS50850"/>
    </source>
</evidence>
<organism evidence="6 7">
    <name type="scientific">Synchytrium microbalum</name>
    <dbReference type="NCBI Taxonomy" id="1806994"/>
    <lineage>
        <taxon>Eukaryota</taxon>
        <taxon>Fungi</taxon>
        <taxon>Fungi incertae sedis</taxon>
        <taxon>Chytridiomycota</taxon>
        <taxon>Chytridiomycota incertae sedis</taxon>
        <taxon>Chytridiomycetes</taxon>
        <taxon>Synchytriales</taxon>
        <taxon>Synchytriaceae</taxon>
        <taxon>Synchytrium</taxon>
    </lineage>
</organism>
<evidence type="ECO:0000313" key="6">
    <source>
        <dbReference type="EMBL" id="TPX37459.1"/>
    </source>
</evidence>
<evidence type="ECO:0000313" key="7">
    <source>
        <dbReference type="Proteomes" id="UP000319731"/>
    </source>
</evidence>
<feature type="compositionally biased region" description="Polar residues" evidence="3">
    <location>
        <begin position="1498"/>
        <end position="1512"/>
    </location>
</feature>
<feature type="transmembrane region" description="Helical" evidence="4">
    <location>
        <begin position="173"/>
        <end position="190"/>
    </location>
</feature>
<feature type="transmembrane region" description="Helical" evidence="4">
    <location>
        <begin position="226"/>
        <end position="248"/>
    </location>
</feature>
<feature type="compositionally biased region" description="Low complexity" evidence="3">
    <location>
        <begin position="1704"/>
        <end position="1722"/>
    </location>
</feature>
<evidence type="ECO:0000256" key="1">
    <source>
        <dbReference type="ARBA" id="ARBA00004141"/>
    </source>
</evidence>
<feature type="compositionally biased region" description="Low complexity" evidence="3">
    <location>
        <begin position="1417"/>
        <end position="1431"/>
    </location>
</feature>
<feature type="transmembrane region" description="Helical" evidence="4">
    <location>
        <begin position="332"/>
        <end position="357"/>
    </location>
</feature>
<feature type="transmembrane region" description="Helical" evidence="4">
    <location>
        <begin position="260"/>
        <end position="279"/>
    </location>
</feature>
<name>A0A507CE55_9FUNG</name>
<feature type="region of interest" description="Disordered" evidence="3">
    <location>
        <begin position="678"/>
        <end position="727"/>
    </location>
</feature>
<feature type="compositionally biased region" description="Gly residues" evidence="3">
    <location>
        <begin position="1630"/>
        <end position="1639"/>
    </location>
</feature>
<keyword evidence="4" id="KW-0812">Transmembrane</keyword>
<dbReference type="CDD" id="cd17352">
    <property type="entry name" value="MFS_MCT_SLC16"/>
    <property type="match status" value="1"/>
</dbReference>
<protein>
    <recommendedName>
        <fullName evidence="5">Major facilitator superfamily (MFS) profile domain-containing protein</fullName>
    </recommendedName>
</protein>
<dbReference type="Pfam" id="PF07690">
    <property type="entry name" value="MFS_1"/>
    <property type="match status" value="1"/>
</dbReference>
<feature type="region of interest" description="Disordered" evidence="3">
    <location>
        <begin position="1574"/>
        <end position="1733"/>
    </location>
</feature>
<feature type="compositionally biased region" description="Low complexity" evidence="3">
    <location>
        <begin position="1608"/>
        <end position="1629"/>
    </location>
</feature>
<comment type="similarity">
    <text evidence="2">Belongs to the major facilitator superfamily. Monocarboxylate porter (TC 2.A.1.13) family.</text>
</comment>
<feature type="region of interest" description="Disordered" evidence="3">
    <location>
        <begin position="33"/>
        <end position="66"/>
    </location>
</feature>
<proteinExistence type="inferred from homology"/>
<dbReference type="GO" id="GO:0016020">
    <property type="term" value="C:membrane"/>
    <property type="evidence" value="ECO:0007669"/>
    <property type="project" value="UniProtKB-SubCell"/>
</dbReference>
<dbReference type="InterPro" id="IPR020846">
    <property type="entry name" value="MFS_dom"/>
</dbReference>
<dbReference type="OrthoDB" id="2213137at2759"/>
<feature type="region of interest" description="Disordered" evidence="3">
    <location>
        <begin position="747"/>
        <end position="933"/>
    </location>
</feature>
<feature type="transmembrane region" description="Helical" evidence="4">
    <location>
        <begin position="487"/>
        <end position="507"/>
    </location>
</feature>
<evidence type="ECO:0000256" key="4">
    <source>
        <dbReference type="SAM" id="Phobius"/>
    </source>
</evidence>
<feature type="compositionally biased region" description="Low complexity" evidence="3">
    <location>
        <begin position="1574"/>
        <end position="1593"/>
    </location>
</feature>
<dbReference type="EMBL" id="QEAO01000002">
    <property type="protein sequence ID" value="TPX37459.1"/>
    <property type="molecule type" value="Genomic_DNA"/>
</dbReference>
<feature type="compositionally biased region" description="Low complexity" evidence="3">
    <location>
        <begin position="764"/>
        <end position="793"/>
    </location>
</feature>
<feature type="domain" description="Major facilitator superfamily (MFS) profile" evidence="5">
    <location>
        <begin position="133"/>
        <end position="512"/>
    </location>
</feature>
<feature type="transmembrane region" description="Helical" evidence="4">
    <location>
        <begin position="463"/>
        <end position="481"/>
    </location>
</feature>
<evidence type="ECO:0000256" key="3">
    <source>
        <dbReference type="SAM" id="MobiDB-lite"/>
    </source>
</evidence>
<feature type="region of interest" description="Disordered" evidence="3">
    <location>
        <begin position="964"/>
        <end position="989"/>
    </location>
</feature>
<dbReference type="PANTHER" id="PTHR11360">
    <property type="entry name" value="MONOCARBOXYLATE TRANSPORTER"/>
    <property type="match status" value="1"/>
</dbReference>
<feature type="transmembrane region" description="Helical" evidence="4">
    <location>
        <begin position="397"/>
        <end position="415"/>
    </location>
</feature>
<dbReference type="PROSITE" id="PS50850">
    <property type="entry name" value="MFS"/>
    <property type="match status" value="1"/>
</dbReference>
<dbReference type="InterPro" id="IPR050327">
    <property type="entry name" value="Proton-linked_MCT"/>
</dbReference>
<dbReference type="InterPro" id="IPR011701">
    <property type="entry name" value="MFS"/>
</dbReference>
<keyword evidence="4" id="KW-0472">Membrane</keyword>
<feature type="region of interest" description="Disordered" evidence="3">
    <location>
        <begin position="1407"/>
        <end position="1436"/>
    </location>
</feature>
<feature type="transmembrane region" description="Helical" evidence="4">
    <location>
        <begin position="132"/>
        <end position="153"/>
    </location>
</feature>
<feature type="compositionally biased region" description="Low complexity" evidence="3">
    <location>
        <begin position="1640"/>
        <end position="1696"/>
    </location>
</feature>
<dbReference type="SUPFAM" id="SSF103473">
    <property type="entry name" value="MFS general substrate transporter"/>
    <property type="match status" value="1"/>
</dbReference>
<feature type="transmembrane region" description="Helical" evidence="4">
    <location>
        <begin position="291"/>
        <end position="311"/>
    </location>
</feature>
<dbReference type="Proteomes" id="UP000319731">
    <property type="component" value="Unassembled WGS sequence"/>
</dbReference>
<accession>A0A507CE55</accession>
<feature type="transmembrane region" description="Helical" evidence="4">
    <location>
        <begin position="202"/>
        <end position="220"/>
    </location>
</feature>
<reference evidence="6 7" key="1">
    <citation type="journal article" date="2019" name="Sci. Rep.">
        <title>Comparative genomics of chytrid fungi reveal insights into the obligate biotrophic and pathogenic lifestyle of Synchytrium endobioticum.</title>
        <authorList>
            <person name="van de Vossenberg B.T.L.H."/>
            <person name="Warris S."/>
            <person name="Nguyen H.D.T."/>
            <person name="van Gent-Pelzer M.P.E."/>
            <person name="Joly D.L."/>
            <person name="van de Geest H.C."/>
            <person name="Bonants P.J.M."/>
            <person name="Smith D.S."/>
            <person name="Levesque C.A."/>
            <person name="van der Lee T.A.J."/>
        </authorList>
    </citation>
    <scope>NUCLEOTIDE SEQUENCE [LARGE SCALE GENOMIC DNA]</scope>
    <source>
        <strain evidence="6 7">JEL517</strain>
    </source>
</reference>
<evidence type="ECO:0000256" key="2">
    <source>
        <dbReference type="ARBA" id="ARBA00006727"/>
    </source>
</evidence>
<sequence>MPQDTFPPLKNLVGSPVENLLVESGATKRITTSIDTSLSSIPHDQTTPVSGYESESDSSIEHQRFRRQPHQLKRIAQLLDHPSSDSDSTLVCSNNTALIGSPLASKDEEAPNDEKVVVVEDDRYGDPPDGGLRAWLVVLGSFLVHFLVLGIMYSYGVYQQFYLTQGFASNSELALIGTFTSATMPLLGVVSGRLAERFGFRTMIFIGATLILIALVSASFTTTTLWSLVLTQGFLGGVGASFCFFSAVSVPSQWFSTKRGLATGIAVSGAGGFAVSLIIRKLLTVVSIQWTLRIVGLYTFVGLLFAGALIRNRIPSNRKSKLDWTIWRDYKFQLLFWVGLVNNIGYLIPSTFISVYATQYVGLSADSGALLLSIWNGSSAAGRIFMGFFSDKYLGRVNTLLVCMTLSGASMFLIWMFANNYAILILFVVFNGMFAGGYISSFPVVNADLFGSYRLPSVSGMQSLGAAIGSLMSAPIGGAIIDRYGFHPAIVFAGVSTLVAACFVFAVKISHNNMDFWSFTTAAGTVLAAGAGVALTYYQQAKAAKEKKFQEQMGPRRRIVIDRTPARRYVHPPPSTPQHQTNGDGVAAPATGNANHPTHQFNINTPQHQPFTPHHAPADGPLLPYAQQPALVFNYPMVTPAPVMEIIRNPIRVHYRDPGEVEARNYELSLAAAAAAASSSSNPKIPPNAPEPSTNGLKLGKRDRSTSPPREPHHKRVNLGITDRMNGGPVTVINGQTNMPITTPQHGRIDTFGLPDEPASQVPTISTSRATASSTSTSTTEDAATMTPQTSGSRSRKRSGYGLDDEDEENARLEAAGYYTGSTAKKRKMGGTRRDSGAPDTPLNVAQRRIAKQKKPESGQSLRKGATRPPSSLRRTIVPEEDEDEGKEDQPPLSEKPREKAVEQSEPEAVTKPATAPKSILKKTGRLKLSAARRQLPMLDRNGLPGTPLKKPMSDAEIAKREAEMYGPPPPMPNQTRPIESKPETRRVDFDPKPTVKIISTEIPSPTTQPPSMTMFAGISNNAEQKTEVPNTSVPMLATTLPWAAPVVTPLPLHAQAAVPASTSPVPSLANSAVPLMSPIKILDSGLKSTAPTDSTIATPTPGIVQPSGIISPSALNKTAVKPLAPFGDIAATTMPTFGNGKATTSASPTLPTFTFGGQGGMSASPGQQAPTPAFLTGSTTIAPAAPTVIFGAKPVEAAATTSAMTSVAPASSVPSFSFGGLPASIGLTLGVPPKTSVAMTPASSTIAPPIMPFTLAFGSAGQEKPSFPTDPSTPFGMLGATTSAAASTIATPAQTPTAIVFGGFAPGGVKPSTEVKAPTTQTQPPQFTFGRPPAPIVTSSAPASTAASPAGLVFNLPTSTTAPSTAAAATTAPGMAVYGFGGQQTGAPSGFAPQTTNAFGQQGQNAFVGPPAFGTQQQQQQQAQSSAEASKPAVMSFGNNNNSINAGGQSFQFGAGNAFAAQQPAAGTPSQPQPNASITFGSPAIPPSTLAGGFGSPSIQPTQGFGSPSVQAHQPFGSPSVTPGNVAPVFGGGQAATTAPKTFRTQQQQQPAFGTQQQQQPAFGIQPQQQQPNFGGFGQNIGQQQQQPNGGQTVVNFGGSPAGFGGQSQQQQQQTPGGFAAFGNNGQQQGAGNGGFAGFGNQQGQQPQQQQQQQQPMAVANGFPGSNNNNTNAFNFGQPAPAQPGQPANGFTFGFTAGGGMGMPQQQQQQQMPQQQQGGPQFQFNAPTGDAMFQVGAGDRKIAGIGRKFGKKGGGRR</sequence>
<feature type="region of interest" description="Disordered" evidence="3">
    <location>
        <begin position="1462"/>
        <end position="1512"/>
    </location>
</feature>
<feature type="transmembrane region" description="Helical" evidence="4">
    <location>
        <begin position="519"/>
        <end position="538"/>
    </location>
</feature>
<comment type="subcellular location">
    <subcellularLocation>
        <location evidence="1">Membrane</location>
        <topology evidence="1">Multi-pass membrane protein</topology>
    </subcellularLocation>
</comment>
<feature type="transmembrane region" description="Helical" evidence="4">
    <location>
        <begin position="369"/>
        <end position="390"/>
    </location>
</feature>
<dbReference type="RefSeq" id="XP_031027370.1">
    <property type="nucleotide sequence ID" value="XM_031166695.1"/>
</dbReference>
<dbReference type="GO" id="GO:0022857">
    <property type="term" value="F:transmembrane transporter activity"/>
    <property type="evidence" value="ECO:0007669"/>
    <property type="project" value="InterPro"/>
</dbReference>
<feature type="compositionally biased region" description="Polar residues" evidence="3">
    <location>
        <begin position="592"/>
        <end position="610"/>
    </location>
</feature>
<gene>
    <name evidence="6" type="ORF">SmJEL517_g00766</name>
</gene>
<keyword evidence="7" id="KW-1185">Reference proteome</keyword>